<feature type="region of interest" description="Disordered" evidence="1">
    <location>
        <begin position="1276"/>
        <end position="1295"/>
    </location>
</feature>
<dbReference type="CTD" id="85449"/>
<dbReference type="PANTHER" id="PTHR45845">
    <property type="entry name" value="RHO GUANINE NUCLEOTIDE EXCHANGE FACTOR-RELATED"/>
    <property type="match status" value="1"/>
</dbReference>
<name>A0A9F5N0J7_PYTBI</name>
<organism evidence="2 3">
    <name type="scientific">Python bivittatus</name>
    <name type="common">Burmese python</name>
    <name type="synonym">Python molurus bivittatus</name>
    <dbReference type="NCBI Taxonomy" id="176946"/>
    <lineage>
        <taxon>Eukaryota</taxon>
        <taxon>Metazoa</taxon>
        <taxon>Chordata</taxon>
        <taxon>Craniata</taxon>
        <taxon>Vertebrata</taxon>
        <taxon>Euteleostomi</taxon>
        <taxon>Lepidosauria</taxon>
        <taxon>Squamata</taxon>
        <taxon>Bifurcata</taxon>
        <taxon>Unidentata</taxon>
        <taxon>Episquamata</taxon>
        <taxon>Toxicofera</taxon>
        <taxon>Serpentes</taxon>
        <taxon>Henophidia</taxon>
        <taxon>Pythonidae</taxon>
        <taxon>Python</taxon>
    </lineage>
</organism>
<feature type="compositionally biased region" description="Polar residues" evidence="1">
    <location>
        <begin position="1229"/>
        <end position="1259"/>
    </location>
</feature>
<dbReference type="RefSeq" id="XP_025031221.1">
    <property type="nucleotide sequence ID" value="XM_025175453.1"/>
</dbReference>
<proteinExistence type="predicted"/>
<feature type="region of interest" description="Disordered" evidence="1">
    <location>
        <begin position="493"/>
        <end position="544"/>
    </location>
</feature>
<feature type="region of interest" description="Disordered" evidence="1">
    <location>
        <begin position="1"/>
        <end position="23"/>
    </location>
</feature>
<sequence length="1295" mass="141318">MIPLQPLRAGASKGHRLAGWEPTRDAEEAGKILNRKELLLARTWQQDPQSLDAAVQNTLSGLFPPFEVTAPTVLSQLFRVLEAKYHGDGLCCLLDFLIPLKRLLEHVRQAACAPYSGSVFLHEGWPLCLHEKVAVHLSPLNPLLLRPGDFYLQAEPCGEQSACLVVKCLSRDLTTAEKIPIPDASCSWLFTEAWLEEINRDLERPTLHTCLVATGNGIVPVLWSKIATPEFVQLPKAEHPMDRDSNRPQTYCMLNSQPPSNPVAREGHGGADQGSKPPQGKYPGLIKVEQGSWKKSSLFVVPSLCDIISENLEGEYVNLVEYSEESRKADGSSPAVAPHQLQREAFPGAEKGLLRANGEAGAAAEGWSWGEERDLEEGPCTPCLRRKLSREPKVQEPRCRYRDSYMAALQNPISFSSGLMAAILEEMDFAKPPSPSESADVQPAEGSGQGASPGLSEHPSKDKKAEDISRQGPLKLLKSPAEAPAVSNKFSFLKGHRPSASSGDGPVGPEKAGKGHEGPRKKSLMVSSPKAARARPAAVKGSSQTEVVLGEVPSPPNLDAAAAAAPSTAALLGELLLPGSSPSEPVQWELLASELLSSGIACLPGSVDKLGRPLVEIPQSGRGWQDAWCSAKEVARLLLCLCSLARKRSNNQGLVILVDARKEPPPPTLSTALGSLQKAFPGPIHILLLVAEKEATSHTEKFPGLQVETVSSLKALGRHVDSGQLTQAFDGQFPYSHGEWVQFFQKIHHFVSGLKKASELLRSTIQELEKGEVLETLQAVEHQVSRHRQLMQEVLCNAQLVSLQREGGATLARLRKEAARLGFTPDVRHSFDSALAIYNLVEEEVHTLVTKSNSCLEHLEFLKKIRELEEEFHQVRLWLDEEGEPELRAVGLAGGSLESTEKSYRRFKEFFREATVHYNRGLSLSKEAAKIQGFKFPEMGAFEAAKGAFQAKLTMFYMDMEMKGAELETFLDLYRFCDKVTEFNLDCKQHLSLWKAREKEPNIVEVQQGTEDALRRMSKDFSAEKFQQMKIQASSMHSEKGHLIWTEALERSEEAKQILENMLIRFKEAKGITARDSGEESSPLAHNPSSPIPADAPDAGETLEKTRNPQPLSKETVDRIVYADPPSQKDSSCISSGMGVTGDKKAYLASPGAILEPGGLDSQDLGEEALGRLHATSQDSPPLCGSSASSSKAKPMPRTCETLPPTCQPCAPVLVRGQRPQKRERAQYFQLSRHGSFSSEDADSQNSSEDALDSSSTWSMELPGLKGGGAQEKGLGILYLENHSPSSGSSPAATQ</sequence>
<feature type="region of interest" description="Disordered" evidence="1">
    <location>
        <begin position="255"/>
        <end position="283"/>
    </location>
</feature>
<feature type="region of interest" description="Disordered" evidence="1">
    <location>
        <begin position="430"/>
        <end position="468"/>
    </location>
</feature>
<feature type="region of interest" description="Disordered" evidence="1">
    <location>
        <begin position="1158"/>
        <end position="1271"/>
    </location>
</feature>
<gene>
    <name evidence="3" type="primary">KIAA1755</name>
</gene>
<feature type="compositionally biased region" description="Low complexity" evidence="1">
    <location>
        <begin position="1088"/>
        <end position="1099"/>
    </location>
</feature>
<evidence type="ECO:0000313" key="3">
    <source>
        <dbReference type="RefSeq" id="XP_025031221.1"/>
    </source>
</evidence>
<accession>A0A9F5N0J7</accession>
<dbReference type="InterPro" id="IPR052231">
    <property type="entry name" value="Rho_GEF_signaling-related"/>
</dbReference>
<feature type="region of interest" description="Disordered" evidence="1">
    <location>
        <begin position="1074"/>
        <end position="1137"/>
    </location>
</feature>
<reference evidence="3" key="1">
    <citation type="submission" date="2025-08" db="UniProtKB">
        <authorList>
            <consortium name="RefSeq"/>
        </authorList>
    </citation>
    <scope>IDENTIFICATION</scope>
    <source>
        <tissue evidence="3">Liver</tissue>
    </source>
</reference>
<dbReference type="Proteomes" id="UP000695026">
    <property type="component" value="Unplaced"/>
</dbReference>
<feature type="compositionally biased region" description="Basic and acidic residues" evidence="1">
    <location>
        <begin position="511"/>
        <end position="520"/>
    </location>
</feature>
<dbReference type="GeneID" id="103048191"/>
<dbReference type="OMA" id="EMGTEDW"/>
<dbReference type="OrthoDB" id="6152532at2759"/>
<feature type="compositionally biased region" description="Basic and acidic residues" evidence="1">
    <location>
        <begin position="458"/>
        <end position="468"/>
    </location>
</feature>
<dbReference type="PANTHER" id="PTHR45845:SF2">
    <property type="entry name" value="RIKEN CDNA D630003M21 GENE"/>
    <property type="match status" value="1"/>
</dbReference>
<feature type="compositionally biased region" description="Low complexity" evidence="1">
    <location>
        <begin position="526"/>
        <end position="540"/>
    </location>
</feature>
<evidence type="ECO:0000313" key="2">
    <source>
        <dbReference type="Proteomes" id="UP000695026"/>
    </source>
</evidence>
<feature type="compositionally biased region" description="Polar residues" evidence="1">
    <location>
        <begin position="1283"/>
        <end position="1295"/>
    </location>
</feature>
<evidence type="ECO:0000256" key="1">
    <source>
        <dbReference type="SAM" id="MobiDB-lite"/>
    </source>
</evidence>
<dbReference type="Gene3D" id="1.20.58.60">
    <property type="match status" value="1"/>
</dbReference>
<protein>
    <submittedName>
        <fullName evidence="3">Uncharacterized protein KIAA1755 homolog isoform X1</fullName>
    </submittedName>
</protein>
<keyword evidence="2" id="KW-1185">Reference proteome</keyword>